<dbReference type="Gene3D" id="1.20.120.530">
    <property type="entry name" value="GntR ligand-binding domain-like"/>
    <property type="match status" value="1"/>
</dbReference>
<evidence type="ECO:0000259" key="5">
    <source>
        <dbReference type="PROSITE" id="PS50949"/>
    </source>
</evidence>
<dbReference type="Gene3D" id="1.10.10.10">
    <property type="entry name" value="Winged helix-like DNA-binding domain superfamily/Winged helix DNA-binding domain"/>
    <property type="match status" value="1"/>
</dbReference>
<dbReference type="Proteomes" id="UP001165092">
    <property type="component" value="Unassembled WGS sequence"/>
</dbReference>
<feature type="domain" description="HTH gntR-type" evidence="5">
    <location>
        <begin position="34"/>
        <end position="104"/>
    </location>
</feature>
<evidence type="ECO:0000313" key="7">
    <source>
        <dbReference type="Proteomes" id="UP001165092"/>
    </source>
</evidence>
<dbReference type="AlphaFoldDB" id="A0A9W6P2Q2"/>
<dbReference type="InterPro" id="IPR036388">
    <property type="entry name" value="WH-like_DNA-bd_sf"/>
</dbReference>
<comment type="caution">
    <text evidence="6">The sequence shown here is derived from an EMBL/GenBank/DDBJ whole genome shotgun (WGS) entry which is preliminary data.</text>
</comment>
<dbReference type="SMART" id="SM00345">
    <property type="entry name" value="HTH_GNTR"/>
    <property type="match status" value="1"/>
</dbReference>
<dbReference type="EMBL" id="BSQG01000001">
    <property type="protein sequence ID" value="GLU46140.1"/>
    <property type="molecule type" value="Genomic_DNA"/>
</dbReference>
<dbReference type="RefSeq" id="WP_432707404.1">
    <property type="nucleotide sequence ID" value="NZ_BSQG01000001.1"/>
</dbReference>
<evidence type="ECO:0000256" key="4">
    <source>
        <dbReference type="SAM" id="MobiDB-lite"/>
    </source>
</evidence>
<reference evidence="6" key="1">
    <citation type="submission" date="2023-02" db="EMBL/GenBank/DDBJ databases">
        <title>Nocardiopsis ansamitocini NBRC 112285.</title>
        <authorList>
            <person name="Ichikawa N."/>
            <person name="Sato H."/>
            <person name="Tonouchi N."/>
        </authorList>
    </citation>
    <scope>NUCLEOTIDE SEQUENCE</scope>
    <source>
        <strain evidence="6">NBRC 112285</strain>
    </source>
</reference>
<organism evidence="6 7">
    <name type="scientific">Nocardiopsis ansamitocini</name>
    <dbReference type="NCBI Taxonomy" id="1670832"/>
    <lineage>
        <taxon>Bacteria</taxon>
        <taxon>Bacillati</taxon>
        <taxon>Actinomycetota</taxon>
        <taxon>Actinomycetes</taxon>
        <taxon>Streptosporangiales</taxon>
        <taxon>Nocardiopsidaceae</taxon>
        <taxon>Nocardiopsis</taxon>
    </lineage>
</organism>
<evidence type="ECO:0000256" key="2">
    <source>
        <dbReference type="ARBA" id="ARBA00023125"/>
    </source>
</evidence>
<dbReference type="SMART" id="SM00895">
    <property type="entry name" value="FCD"/>
    <property type="match status" value="1"/>
</dbReference>
<keyword evidence="2" id="KW-0238">DNA-binding</keyword>
<keyword evidence="1" id="KW-0805">Transcription regulation</keyword>
<sequence>MSECEVGVGESRSEHGAGPGEPTAEAVFRPVRAGNAFEETVERMLSAIKLGVVPRGERFPAERELSARLGVSRITLREAIRALQEAGYVESRRGRFGGTFVTYVPPRPSRAEAQRLLRQMDSGLDDLFTFRLALEVGSAVLLAARGLSAEQEQTLIARMSEAEDATIEDYRRRDTAFHLTLPELAGSVTLTSALADARMRVNDLLNAMPMLAKNLEHSRAQHAAIVAAIQARDPEAARAAVTEHLDGTSALLRAFLD</sequence>
<protein>
    <submittedName>
        <fullName evidence="6">GntR family transcriptional regulator</fullName>
    </submittedName>
</protein>
<keyword evidence="7" id="KW-1185">Reference proteome</keyword>
<proteinExistence type="predicted"/>
<dbReference type="GO" id="GO:0003677">
    <property type="term" value="F:DNA binding"/>
    <property type="evidence" value="ECO:0007669"/>
    <property type="project" value="UniProtKB-KW"/>
</dbReference>
<accession>A0A9W6P2Q2</accession>
<evidence type="ECO:0000256" key="1">
    <source>
        <dbReference type="ARBA" id="ARBA00023015"/>
    </source>
</evidence>
<dbReference type="InterPro" id="IPR036390">
    <property type="entry name" value="WH_DNA-bd_sf"/>
</dbReference>
<dbReference type="PANTHER" id="PTHR43537:SF24">
    <property type="entry name" value="GLUCONATE OPERON TRANSCRIPTIONAL REPRESSOR"/>
    <property type="match status" value="1"/>
</dbReference>
<dbReference type="PANTHER" id="PTHR43537">
    <property type="entry name" value="TRANSCRIPTIONAL REGULATOR, GNTR FAMILY"/>
    <property type="match status" value="1"/>
</dbReference>
<dbReference type="GO" id="GO:0003700">
    <property type="term" value="F:DNA-binding transcription factor activity"/>
    <property type="evidence" value="ECO:0007669"/>
    <property type="project" value="InterPro"/>
</dbReference>
<keyword evidence="3" id="KW-0804">Transcription</keyword>
<dbReference type="InterPro" id="IPR008920">
    <property type="entry name" value="TF_FadR/GntR_C"/>
</dbReference>
<dbReference type="InterPro" id="IPR011711">
    <property type="entry name" value="GntR_C"/>
</dbReference>
<dbReference type="PROSITE" id="PS50949">
    <property type="entry name" value="HTH_GNTR"/>
    <property type="match status" value="1"/>
</dbReference>
<evidence type="ECO:0000256" key="3">
    <source>
        <dbReference type="ARBA" id="ARBA00023163"/>
    </source>
</evidence>
<evidence type="ECO:0000313" key="6">
    <source>
        <dbReference type="EMBL" id="GLU46140.1"/>
    </source>
</evidence>
<feature type="region of interest" description="Disordered" evidence="4">
    <location>
        <begin position="1"/>
        <end position="24"/>
    </location>
</feature>
<dbReference type="CDD" id="cd07377">
    <property type="entry name" value="WHTH_GntR"/>
    <property type="match status" value="1"/>
</dbReference>
<name>A0A9W6P2Q2_9ACTN</name>
<dbReference type="Pfam" id="PF07729">
    <property type="entry name" value="FCD"/>
    <property type="match status" value="1"/>
</dbReference>
<dbReference type="PRINTS" id="PR00035">
    <property type="entry name" value="HTHGNTR"/>
</dbReference>
<dbReference type="InterPro" id="IPR000524">
    <property type="entry name" value="Tscrpt_reg_HTH_GntR"/>
</dbReference>
<dbReference type="Pfam" id="PF00392">
    <property type="entry name" value="GntR"/>
    <property type="match status" value="1"/>
</dbReference>
<dbReference type="SUPFAM" id="SSF48008">
    <property type="entry name" value="GntR ligand-binding domain-like"/>
    <property type="match status" value="1"/>
</dbReference>
<dbReference type="SUPFAM" id="SSF46785">
    <property type="entry name" value="Winged helix' DNA-binding domain"/>
    <property type="match status" value="1"/>
</dbReference>
<gene>
    <name evidence="6" type="primary">pdhR</name>
    <name evidence="6" type="ORF">Nans01_04910</name>
</gene>